<evidence type="ECO:0000256" key="5">
    <source>
        <dbReference type="PROSITE-ProRule" id="PRU00169"/>
    </source>
</evidence>
<dbReference type="Pfam" id="PF00196">
    <property type="entry name" value="GerE"/>
    <property type="match status" value="1"/>
</dbReference>
<dbReference type="OrthoDB" id="9808843at2"/>
<organism evidence="8 9">
    <name type="scientific">Serinibacter salmoneus</name>
    <dbReference type="NCBI Taxonomy" id="556530"/>
    <lineage>
        <taxon>Bacteria</taxon>
        <taxon>Bacillati</taxon>
        <taxon>Actinomycetota</taxon>
        <taxon>Actinomycetes</taxon>
        <taxon>Micrococcales</taxon>
        <taxon>Beutenbergiaceae</taxon>
        <taxon>Serinibacter</taxon>
    </lineage>
</organism>
<feature type="domain" description="Response regulatory" evidence="7">
    <location>
        <begin position="3"/>
        <end position="119"/>
    </location>
</feature>
<dbReference type="CDD" id="cd17535">
    <property type="entry name" value="REC_NarL-like"/>
    <property type="match status" value="1"/>
</dbReference>
<dbReference type="AlphaFoldDB" id="A0A2A9CVW0"/>
<dbReference type="InterPro" id="IPR011006">
    <property type="entry name" value="CheY-like_superfamily"/>
</dbReference>
<dbReference type="InterPro" id="IPR000792">
    <property type="entry name" value="Tscrpt_reg_LuxR_C"/>
</dbReference>
<dbReference type="CDD" id="cd06170">
    <property type="entry name" value="LuxR_C_like"/>
    <property type="match status" value="1"/>
</dbReference>
<dbReference type="PANTHER" id="PTHR43214:SF24">
    <property type="entry name" value="TRANSCRIPTIONAL REGULATORY PROTEIN NARL-RELATED"/>
    <property type="match status" value="1"/>
</dbReference>
<keyword evidence="1 5" id="KW-0597">Phosphoprotein</keyword>
<dbReference type="SMART" id="SM00421">
    <property type="entry name" value="HTH_LUXR"/>
    <property type="match status" value="1"/>
</dbReference>
<evidence type="ECO:0000256" key="3">
    <source>
        <dbReference type="ARBA" id="ARBA00023125"/>
    </source>
</evidence>
<dbReference type="InterPro" id="IPR016032">
    <property type="entry name" value="Sig_transdc_resp-reg_C-effctor"/>
</dbReference>
<dbReference type="InterPro" id="IPR058245">
    <property type="entry name" value="NreC/VraR/RcsB-like_REC"/>
</dbReference>
<dbReference type="GO" id="GO:0006355">
    <property type="term" value="P:regulation of DNA-templated transcription"/>
    <property type="evidence" value="ECO:0007669"/>
    <property type="project" value="InterPro"/>
</dbReference>
<dbReference type="PANTHER" id="PTHR43214">
    <property type="entry name" value="TWO-COMPONENT RESPONSE REGULATOR"/>
    <property type="match status" value="1"/>
</dbReference>
<protein>
    <submittedName>
        <fullName evidence="8">LuxR family two component transcriptional regulator</fullName>
    </submittedName>
</protein>
<dbReference type="Gene3D" id="3.40.50.2300">
    <property type="match status" value="1"/>
</dbReference>
<feature type="modified residue" description="4-aspartylphosphate" evidence="5">
    <location>
        <position position="54"/>
    </location>
</feature>
<reference evidence="8 9" key="1">
    <citation type="submission" date="2017-10" db="EMBL/GenBank/DDBJ databases">
        <title>Sequencing the genomes of 1000 actinobacteria strains.</title>
        <authorList>
            <person name="Klenk H.-P."/>
        </authorList>
    </citation>
    <scope>NUCLEOTIDE SEQUENCE [LARGE SCALE GENOMIC DNA]</scope>
    <source>
        <strain evidence="8 9">DSM 21801</strain>
    </source>
</reference>
<dbReference type="PROSITE" id="PS50110">
    <property type="entry name" value="RESPONSE_REGULATORY"/>
    <property type="match status" value="1"/>
</dbReference>
<feature type="domain" description="HTH luxR-type" evidence="6">
    <location>
        <begin position="147"/>
        <end position="212"/>
    </location>
</feature>
<evidence type="ECO:0000313" key="9">
    <source>
        <dbReference type="Proteomes" id="UP000224915"/>
    </source>
</evidence>
<evidence type="ECO:0000259" key="6">
    <source>
        <dbReference type="PROSITE" id="PS50043"/>
    </source>
</evidence>
<evidence type="ECO:0000259" key="7">
    <source>
        <dbReference type="PROSITE" id="PS50110"/>
    </source>
</evidence>
<dbReference type="GO" id="GO:0003677">
    <property type="term" value="F:DNA binding"/>
    <property type="evidence" value="ECO:0007669"/>
    <property type="project" value="UniProtKB-KW"/>
</dbReference>
<evidence type="ECO:0000256" key="1">
    <source>
        <dbReference type="ARBA" id="ARBA00022553"/>
    </source>
</evidence>
<name>A0A2A9CVW0_9MICO</name>
<sequence length="227" mass="24718">MITVLVVDDEAMTREILRDYLEADPTIEVVGEAADGETAVRQAQALGPDIILMDMQMPGMDGVAATEAIHRAHPEVCILGMSTFTSDRYVVDLLRAGASGYLVKDTRPRDLRAAIAAAVAGESVLSPAVTRHVVAGLQESMRAVQPDPALLEALTDKELQVIQLLAEGMSNREMSDVLFIAESTVKARLVRIMTKLEVRDRVQILVSAMRHGLIDLTEPQGRHAPQR</sequence>
<dbReference type="SMART" id="SM00448">
    <property type="entry name" value="REC"/>
    <property type="match status" value="1"/>
</dbReference>
<proteinExistence type="predicted"/>
<dbReference type="GO" id="GO:0000160">
    <property type="term" value="P:phosphorelay signal transduction system"/>
    <property type="evidence" value="ECO:0007669"/>
    <property type="project" value="InterPro"/>
</dbReference>
<dbReference type="SUPFAM" id="SSF46894">
    <property type="entry name" value="C-terminal effector domain of the bipartite response regulators"/>
    <property type="match status" value="1"/>
</dbReference>
<gene>
    <name evidence="8" type="ORF">ATL40_0094</name>
</gene>
<evidence type="ECO:0000256" key="2">
    <source>
        <dbReference type="ARBA" id="ARBA00023015"/>
    </source>
</evidence>
<keyword evidence="2" id="KW-0805">Transcription regulation</keyword>
<keyword evidence="4" id="KW-0804">Transcription</keyword>
<dbReference type="EMBL" id="PDJD01000001">
    <property type="protein sequence ID" value="PFG18554.1"/>
    <property type="molecule type" value="Genomic_DNA"/>
</dbReference>
<keyword evidence="9" id="KW-1185">Reference proteome</keyword>
<accession>A0A2A9CVW0</accession>
<comment type="caution">
    <text evidence="8">The sequence shown here is derived from an EMBL/GenBank/DDBJ whole genome shotgun (WGS) entry which is preliminary data.</text>
</comment>
<dbReference type="InterPro" id="IPR039420">
    <property type="entry name" value="WalR-like"/>
</dbReference>
<dbReference type="PRINTS" id="PR00038">
    <property type="entry name" value="HTHLUXR"/>
</dbReference>
<dbReference type="Pfam" id="PF00072">
    <property type="entry name" value="Response_reg"/>
    <property type="match status" value="1"/>
</dbReference>
<dbReference type="InterPro" id="IPR001789">
    <property type="entry name" value="Sig_transdc_resp-reg_receiver"/>
</dbReference>
<dbReference type="Proteomes" id="UP000224915">
    <property type="component" value="Unassembled WGS sequence"/>
</dbReference>
<evidence type="ECO:0000313" key="8">
    <source>
        <dbReference type="EMBL" id="PFG18554.1"/>
    </source>
</evidence>
<dbReference type="PROSITE" id="PS50043">
    <property type="entry name" value="HTH_LUXR_2"/>
    <property type="match status" value="1"/>
</dbReference>
<keyword evidence="3" id="KW-0238">DNA-binding</keyword>
<dbReference type="SUPFAM" id="SSF52172">
    <property type="entry name" value="CheY-like"/>
    <property type="match status" value="1"/>
</dbReference>
<dbReference type="RefSeq" id="WP_098467812.1">
    <property type="nucleotide sequence ID" value="NZ_PDJD01000001.1"/>
</dbReference>
<evidence type="ECO:0000256" key="4">
    <source>
        <dbReference type="ARBA" id="ARBA00023163"/>
    </source>
</evidence>